<comment type="caution">
    <text evidence="2">The sequence shown here is derived from an EMBL/GenBank/DDBJ whole genome shotgun (WGS) entry which is preliminary data.</text>
</comment>
<dbReference type="Gene3D" id="1.25.40.10">
    <property type="entry name" value="Tetratricopeptide repeat domain"/>
    <property type="match status" value="2"/>
</dbReference>
<keyword evidence="3" id="KW-1185">Reference proteome</keyword>
<dbReference type="PANTHER" id="PTHR11102:SF147">
    <property type="entry name" value="SEL1L ADAPTOR SUBUNIT OF ERAD E3 UBIQUITIN LIGASE"/>
    <property type="match status" value="1"/>
</dbReference>
<dbReference type="AlphaFoldDB" id="A0AAE1QP96"/>
<dbReference type="EMBL" id="JAVYJV010000058">
    <property type="protein sequence ID" value="KAK4337063.1"/>
    <property type="molecule type" value="Genomic_DNA"/>
</dbReference>
<evidence type="ECO:0000313" key="2">
    <source>
        <dbReference type="EMBL" id="KAK4337063.1"/>
    </source>
</evidence>
<dbReference type="InterPro" id="IPR006597">
    <property type="entry name" value="Sel1-like"/>
</dbReference>
<gene>
    <name evidence="2" type="ORF">RND71_043759</name>
</gene>
<evidence type="ECO:0000313" key="3">
    <source>
        <dbReference type="Proteomes" id="UP001291623"/>
    </source>
</evidence>
<dbReference type="InterPro" id="IPR050767">
    <property type="entry name" value="Sel1_AlgK"/>
</dbReference>
<accession>A0AAE1QP96</accession>
<proteinExistence type="inferred from homology"/>
<dbReference type="SMART" id="SM00671">
    <property type="entry name" value="SEL1"/>
    <property type="match status" value="4"/>
</dbReference>
<name>A0AAE1QP96_9SOLA</name>
<evidence type="ECO:0000256" key="1">
    <source>
        <dbReference type="ARBA" id="ARBA00038101"/>
    </source>
</evidence>
<protein>
    <submittedName>
        <fullName evidence="2">Uncharacterized protein</fullName>
    </submittedName>
</protein>
<dbReference type="GO" id="GO:0036503">
    <property type="term" value="P:ERAD pathway"/>
    <property type="evidence" value="ECO:0007669"/>
    <property type="project" value="TreeGrafter"/>
</dbReference>
<dbReference type="SUPFAM" id="SSF81901">
    <property type="entry name" value="HCP-like"/>
    <property type="match status" value="1"/>
</dbReference>
<comment type="similarity">
    <text evidence="1">Belongs to the sel-1 family.</text>
</comment>
<dbReference type="Pfam" id="PF08238">
    <property type="entry name" value="Sel1"/>
    <property type="match status" value="4"/>
</dbReference>
<dbReference type="InterPro" id="IPR011990">
    <property type="entry name" value="TPR-like_helical_dom_sf"/>
</dbReference>
<dbReference type="Proteomes" id="UP001291623">
    <property type="component" value="Unassembled WGS sequence"/>
</dbReference>
<dbReference type="PANTHER" id="PTHR11102">
    <property type="entry name" value="SEL-1-LIKE PROTEIN"/>
    <property type="match status" value="1"/>
</dbReference>
<organism evidence="2 3">
    <name type="scientific">Anisodus tanguticus</name>
    <dbReference type="NCBI Taxonomy" id="243964"/>
    <lineage>
        <taxon>Eukaryota</taxon>
        <taxon>Viridiplantae</taxon>
        <taxon>Streptophyta</taxon>
        <taxon>Embryophyta</taxon>
        <taxon>Tracheophyta</taxon>
        <taxon>Spermatophyta</taxon>
        <taxon>Magnoliopsida</taxon>
        <taxon>eudicotyledons</taxon>
        <taxon>Gunneridae</taxon>
        <taxon>Pentapetalae</taxon>
        <taxon>asterids</taxon>
        <taxon>lamiids</taxon>
        <taxon>Solanales</taxon>
        <taxon>Solanaceae</taxon>
        <taxon>Solanoideae</taxon>
        <taxon>Hyoscyameae</taxon>
        <taxon>Anisodus</taxon>
    </lineage>
</organism>
<sequence>MSTIPSSIIERKRLFDENESPTSYSMINSDMIQYYQVLAEGGDALAQVALGQLHYHGFRGVAKDHRKALKFLKMAASSGNSNAMAFLGKVTIEKNTAAGYCGLGTMYLYGKGVKVDYAKAFVNFNKAAEQGLVEAQYQIGIMYYNGYGVFQNYQEAFKYFFLASQAGYALGYYYLGILHAEGLGTVKSCTNAVELFKNVAERGQWSKILMEAFANYKDSKVFSSYLKYSFLSELGYEVAQSLLLKDIL</sequence>
<dbReference type="GO" id="GO:0005789">
    <property type="term" value="C:endoplasmic reticulum membrane"/>
    <property type="evidence" value="ECO:0007669"/>
    <property type="project" value="TreeGrafter"/>
</dbReference>
<reference evidence="2" key="1">
    <citation type="submission" date="2023-12" db="EMBL/GenBank/DDBJ databases">
        <title>Genome assembly of Anisodus tanguticus.</title>
        <authorList>
            <person name="Wang Y.-J."/>
        </authorList>
    </citation>
    <scope>NUCLEOTIDE SEQUENCE</scope>
    <source>
        <strain evidence="2">KB-2021</strain>
        <tissue evidence="2">Leaf</tissue>
    </source>
</reference>